<dbReference type="InterPro" id="IPR000425">
    <property type="entry name" value="MIP"/>
</dbReference>
<keyword evidence="3 8" id="KW-0813">Transport</keyword>
<evidence type="ECO:0000256" key="4">
    <source>
        <dbReference type="ARBA" id="ARBA00022475"/>
    </source>
</evidence>
<feature type="transmembrane region" description="Helical" evidence="10">
    <location>
        <begin position="388"/>
        <end position="408"/>
    </location>
</feature>
<evidence type="ECO:0000256" key="8">
    <source>
        <dbReference type="RuleBase" id="RU000477"/>
    </source>
</evidence>
<feature type="transmembrane region" description="Helical" evidence="10">
    <location>
        <begin position="310"/>
        <end position="336"/>
    </location>
</feature>
<dbReference type="SUPFAM" id="SSF81338">
    <property type="entry name" value="Aquaporin-like"/>
    <property type="match status" value="1"/>
</dbReference>
<feature type="compositionally biased region" description="Basic and acidic residues" evidence="9">
    <location>
        <begin position="59"/>
        <end position="68"/>
    </location>
</feature>
<feature type="transmembrane region" description="Helical" evidence="10">
    <location>
        <begin position="183"/>
        <end position="204"/>
    </location>
</feature>
<accession>A0A176W3D5</accession>
<feature type="transmembrane region" description="Helical" evidence="10">
    <location>
        <begin position="224"/>
        <end position="248"/>
    </location>
</feature>
<dbReference type="PANTHER" id="PTHR19139">
    <property type="entry name" value="AQUAPORIN TRANSPORTER"/>
    <property type="match status" value="1"/>
</dbReference>
<evidence type="ECO:0008006" key="13">
    <source>
        <dbReference type="Google" id="ProtNLM"/>
    </source>
</evidence>
<keyword evidence="12" id="KW-1185">Reference proteome</keyword>
<proteinExistence type="inferred from homology"/>
<organism evidence="11 12">
    <name type="scientific">Marchantia polymorpha subsp. ruderalis</name>
    <dbReference type="NCBI Taxonomy" id="1480154"/>
    <lineage>
        <taxon>Eukaryota</taxon>
        <taxon>Viridiplantae</taxon>
        <taxon>Streptophyta</taxon>
        <taxon>Embryophyta</taxon>
        <taxon>Marchantiophyta</taxon>
        <taxon>Marchantiopsida</taxon>
        <taxon>Marchantiidae</taxon>
        <taxon>Marchantiales</taxon>
        <taxon>Marchantiaceae</taxon>
        <taxon>Marchantia</taxon>
    </lineage>
</organism>
<keyword evidence="4" id="KW-1003">Cell membrane</keyword>
<dbReference type="PROSITE" id="PS00221">
    <property type="entry name" value="MIP"/>
    <property type="match status" value="1"/>
</dbReference>
<name>A0A176W3D5_MARPO</name>
<evidence type="ECO:0000313" key="11">
    <source>
        <dbReference type="EMBL" id="OAE27002.1"/>
    </source>
</evidence>
<dbReference type="AlphaFoldDB" id="A0A176W3D5"/>
<dbReference type="InterPro" id="IPR022357">
    <property type="entry name" value="MIP_CS"/>
</dbReference>
<dbReference type="PANTHER" id="PTHR19139:SF199">
    <property type="entry name" value="MIP17260P"/>
    <property type="match status" value="1"/>
</dbReference>
<evidence type="ECO:0000256" key="5">
    <source>
        <dbReference type="ARBA" id="ARBA00022692"/>
    </source>
</evidence>
<evidence type="ECO:0000256" key="1">
    <source>
        <dbReference type="ARBA" id="ARBA00004651"/>
    </source>
</evidence>
<comment type="similarity">
    <text evidence="2 8">Belongs to the MIP/aquaporin (TC 1.A.8) family.</text>
</comment>
<evidence type="ECO:0000313" key="12">
    <source>
        <dbReference type="Proteomes" id="UP000077202"/>
    </source>
</evidence>
<dbReference type="CDD" id="cd00333">
    <property type="entry name" value="MIP"/>
    <property type="match status" value="1"/>
</dbReference>
<evidence type="ECO:0000256" key="3">
    <source>
        <dbReference type="ARBA" id="ARBA00022448"/>
    </source>
</evidence>
<dbReference type="EMBL" id="LVLJ01002001">
    <property type="protein sequence ID" value="OAE27002.1"/>
    <property type="molecule type" value="Genomic_DNA"/>
</dbReference>
<sequence>MDPRVQQGGAGQKGRPEQFYGQRGKQQVEEPSDQYQQQQQRGKQADEPYGGQQQQRAAGRPEGEKRGWGNDAGVVGGPRGKQQLDPFGSSFPSRGGQESPRFQQEPPQRFTAAAKEPYAQLDFNDPISHVSSYHGEHAELHAAPGAPVNPALHTMVKMVTMLNFMKVELGETKTLRSKEQWRAAGAEFIGTLLFVFLGCGSVVATGMPTSLIVSEGILDSKMTAARLVAIALAHGLAITFLAGATGAISGGHLNPAVTLAFVVAGKESLLRAGLYVGSQIFGGIFGALFLKWCTPESMRGTLGSHDVNPLIYGSQAFLMELILTFVLIFVIFGVAVDRRGPGVIAPIPIGFAVVVDHLVGVPFTGASMNPARSFGPAIVSGAFGTQHLLYWAAPGFGATLASALYRYVFLEPAEAALAAASVAAPAK</sequence>
<dbReference type="Pfam" id="PF00230">
    <property type="entry name" value="MIP"/>
    <property type="match status" value="1"/>
</dbReference>
<evidence type="ECO:0000256" key="9">
    <source>
        <dbReference type="SAM" id="MobiDB-lite"/>
    </source>
</evidence>
<evidence type="ECO:0000256" key="7">
    <source>
        <dbReference type="ARBA" id="ARBA00023136"/>
    </source>
</evidence>
<feature type="region of interest" description="Disordered" evidence="9">
    <location>
        <begin position="1"/>
        <end position="108"/>
    </location>
</feature>
<keyword evidence="7 10" id="KW-0472">Membrane</keyword>
<evidence type="ECO:0000256" key="2">
    <source>
        <dbReference type="ARBA" id="ARBA00006175"/>
    </source>
</evidence>
<comment type="subcellular location">
    <subcellularLocation>
        <location evidence="1">Cell membrane</location>
        <topology evidence="1">Multi-pass membrane protein</topology>
    </subcellularLocation>
</comment>
<dbReference type="InterPro" id="IPR023271">
    <property type="entry name" value="Aquaporin-like"/>
</dbReference>
<gene>
    <name evidence="11" type="ORF">AXG93_1774s1120</name>
</gene>
<reference evidence="11" key="1">
    <citation type="submission" date="2016-03" db="EMBL/GenBank/DDBJ databases">
        <title>Mechanisms controlling the formation of the plant cell surface in tip-growing cells are functionally conserved among land plants.</title>
        <authorList>
            <person name="Honkanen S."/>
            <person name="Jones V.A."/>
            <person name="Morieri G."/>
            <person name="Champion C."/>
            <person name="Hetherington A.J."/>
            <person name="Kelly S."/>
            <person name="Saint-Marcoux D."/>
            <person name="Proust H."/>
            <person name="Prescott H."/>
            <person name="Dolan L."/>
        </authorList>
    </citation>
    <scope>NUCLEOTIDE SEQUENCE [LARGE SCALE GENOMIC DNA]</scope>
    <source>
        <tissue evidence="11">Whole gametophyte</tissue>
    </source>
</reference>
<feature type="compositionally biased region" description="Low complexity" evidence="9">
    <location>
        <begin position="33"/>
        <end position="42"/>
    </location>
</feature>
<keyword evidence="5 8" id="KW-0812">Transmembrane</keyword>
<evidence type="ECO:0000256" key="6">
    <source>
        <dbReference type="ARBA" id="ARBA00022989"/>
    </source>
</evidence>
<dbReference type="Proteomes" id="UP000077202">
    <property type="component" value="Unassembled WGS sequence"/>
</dbReference>
<evidence type="ECO:0000256" key="10">
    <source>
        <dbReference type="SAM" id="Phobius"/>
    </source>
</evidence>
<keyword evidence="6 10" id="KW-1133">Transmembrane helix</keyword>
<dbReference type="Gene3D" id="1.20.1080.10">
    <property type="entry name" value="Glycerol uptake facilitator protein"/>
    <property type="match status" value="1"/>
</dbReference>
<feature type="transmembrane region" description="Helical" evidence="10">
    <location>
        <begin position="343"/>
        <end position="368"/>
    </location>
</feature>
<dbReference type="GO" id="GO:0015250">
    <property type="term" value="F:water channel activity"/>
    <property type="evidence" value="ECO:0007669"/>
    <property type="project" value="TreeGrafter"/>
</dbReference>
<feature type="transmembrane region" description="Helical" evidence="10">
    <location>
        <begin position="269"/>
        <end position="290"/>
    </location>
</feature>
<comment type="caution">
    <text evidence="11">The sequence shown here is derived from an EMBL/GenBank/DDBJ whole genome shotgun (WGS) entry which is preliminary data.</text>
</comment>
<protein>
    <recommendedName>
        <fullName evidence="13">Aquaporin</fullName>
    </recommendedName>
</protein>
<dbReference type="GO" id="GO:0005886">
    <property type="term" value="C:plasma membrane"/>
    <property type="evidence" value="ECO:0007669"/>
    <property type="project" value="UniProtKB-SubCell"/>
</dbReference>
<dbReference type="PRINTS" id="PR00783">
    <property type="entry name" value="MINTRINSICP"/>
</dbReference>
<dbReference type="InterPro" id="IPR034294">
    <property type="entry name" value="Aquaporin_transptr"/>
</dbReference>